<proteinExistence type="inferred from homology"/>
<dbReference type="RefSeq" id="WP_046146643.1">
    <property type="nucleotide sequence ID" value="NZ_KQ033913.1"/>
</dbReference>
<keyword evidence="7" id="KW-0255">Endonuclease</keyword>
<dbReference type="GO" id="GO:0004519">
    <property type="term" value="F:endonuclease activity"/>
    <property type="evidence" value="ECO:0007669"/>
    <property type="project" value="UniProtKB-KW"/>
</dbReference>
<dbReference type="GO" id="GO:0006260">
    <property type="term" value="P:DNA replication"/>
    <property type="evidence" value="ECO:0007669"/>
    <property type="project" value="UniProtKB-KW"/>
</dbReference>
<comment type="subunit">
    <text evidence="2">Heterodimer of SbcC and SbcD.</text>
</comment>
<sequence length="1020" mass="115783">MKILAIRGRNLASLEGDFDVDFTAEPLLSAGIFAISGPTGAGKSTILDAMCLALFARTPRTDQAKENNVRLRDVNEEVLPQSDPRFLLRRGTASGYAEVDFLALNGHRYRSRWSVGRARDKENGRLQSPRVTLYNIDKEEEEQGTRSELQARTVELIGLTFEQFTRSVLLAQNDFSTFLKAEQGEKASLLEKLTGTELYSSISRLIFEKNAVAKEAYDKVQARIQGIELLTEEAEQELQTRLKESEAALSALEKAKAEQQALQEAVKSTGQQIESRQVQQKEAAAKLLRATELLNTARKEYEQGIQDEQRSEADFKALQQDLQQARKLDVRLDEVTRSVKETETRLRDVLRRQKEGEDKLKAARTRQQQSLVEITRLSDWRERYRSKESIAEQLAALLLHLDAASASRHTMEKAVKTITSVKREAERQTAQLVTVQRTIESKQLALRKTEDAKVKLEQTQKETDITELDKQMDAVRVERENLLVEQARQAVSGDVLELREKLQEGKPCPVCGSTHHPVMEGNTPPAPSQEGSRIPLVATDGNLFPLERGQGVCENPITQAIAAMTLQIQQLNARKAAYTANEKQLSLLQQQLLQLHKELTEADHIRTDLQGRQKLAETQITREEAIRVESRETLEKSLSAANRLFGNDEWQKAWQQDPDSFRDTLTTFARQWHENTEKLQQLQREQSAQKAECESYASFLPSLTKEVEEATLRHDKNRSELTALRAERSKLLSGKPADQVEQDYNRRKEELKERLKRLQAVQTEQSGVADQLRGISDQIARDLEKASEDLLVRQKALSDWSESWNRTHEGEVLELLLPRITQEKNEYAFRLRTQSENKRKIASQQEELEACRKQSERWAKLNDLAGSADGAKFRRIAQGYTLDVLLSYANVQLRDLSRRYRLERVPETLALQVIDRDMCDEVRTVHSLSGGESFLVSLALALGLSSLSSNRMKVESLFIDEGFGSLDADTLRIAMDALESLRTQGRKIGVISHVQEMTERIPVQIRVNRAGNGRSYLEVI</sequence>
<evidence type="ECO:0000256" key="14">
    <source>
        <dbReference type="SAM" id="Coils"/>
    </source>
</evidence>
<dbReference type="GO" id="GO:0006302">
    <property type="term" value="P:double-strand break repair"/>
    <property type="evidence" value="ECO:0007669"/>
    <property type="project" value="InterPro"/>
</dbReference>
<evidence type="ECO:0000256" key="13">
    <source>
        <dbReference type="ARBA" id="ARBA00055999"/>
    </source>
</evidence>
<evidence type="ECO:0000256" key="7">
    <source>
        <dbReference type="ARBA" id="ARBA00022759"/>
    </source>
</evidence>
<evidence type="ECO:0000256" key="9">
    <source>
        <dbReference type="ARBA" id="ARBA00022839"/>
    </source>
</evidence>
<dbReference type="GO" id="GO:0006310">
    <property type="term" value="P:DNA recombination"/>
    <property type="evidence" value="ECO:0007669"/>
    <property type="project" value="UniProtKB-KW"/>
</dbReference>
<comment type="function">
    <text evidence="13">SbcCD cleaves DNA hairpin structures. These structures can inhibit DNA replication and are intermediates in certain DNA recombination reactions. The complex acts as a 3'-&gt;5' double strand exonuclease that can open hairpins. It also has a 5' single-strand endonuclease activity.</text>
</comment>
<dbReference type="GO" id="GO:0004527">
    <property type="term" value="F:exonuclease activity"/>
    <property type="evidence" value="ECO:0007669"/>
    <property type="project" value="UniProtKB-KW"/>
</dbReference>
<evidence type="ECO:0000256" key="10">
    <source>
        <dbReference type="ARBA" id="ARBA00022840"/>
    </source>
</evidence>
<feature type="coiled-coil region" evidence="14">
    <location>
        <begin position="707"/>
        <end position="761"/>
    </location>
</feature>
<dbReference type="InterPro" id="IPR027417">
    <property type="entry name" value="P-loop_NTPase"/>
</dbReference>
<feature type="coiled-coil region" evidence="14">
    <location>
        <begin position="217"/>
        <end position="272"/>
    </location>
</feature>
<evidence type="ECO:0000256" key="5">
    <source>
        <dbReference type="ARBA" id="ARBA00022722"/>
    </source>
</evidence>
<evidence type="ECO:0000313" key="17">
    <source>
        <dbReference type="Proteomes" id="UP000033047"/>
    </source>
</evidence>
<dbReference type="Pfam" id="PF13558">
    <property type="entry name" value="SbcC_Walker_B"/>
    <property type="match status" value="1"/>
</dbReference>
<accession>A0A0F5JAG0</accession>
<reference evidence="16 17" key="1">
    <citation type="submission" date="2013-04" db="EMBL/GenBank/DDBJ databases">
        <title>The Genome Sequence of Parabacteroides goldsteinii DSM 19448.</title>
        <authorList>
            <consortium name="The Broad Institute Genomics Platform"/>
            <person name="Earl A."/>
            <person name="Ward D."/>
            <person name="Feldgarden M."/>
            <person name="Gevers D."/>
            <person name="Martens E."/>
            <person name="Sakamoto M."/>
            <person name="Benno Y."/>
            <person name="Song Y."/>
            <person name="Liu C."/>
            <person name="Lee J."/>
            <person name="Bolanos M."/>
            <person name="Vaisanen M.L."/>
            <person name="Finegold S.M."/>
            <person name="Walker B."/>
            <person name="Young S."/>
            <person name="Zeng Q."/>
            <person name="Gargeya S."/>
            <person name="Fitzgerald M."/>
            <person name="Haas B."/>
            <person name="Abouelleil A."/>
            <person name="Allen A.W."/>
            <person name="Alvarado L."/>
            <person name="Arachchi H.M."/>
            <person name="Berlin A.M."/>
            <person name="Chapman S.B."/>
            <person name="Gainer-Dewar J."/>
            <person name="Goldberg J."/>
            <person name="Griggs A."/>
            <person name="Gujja S."/>
            <person name="Hansen M."/>
            <person name="Howarth C."/>
            <person name="Imamovic A."/>
            <person name="Ireland A."/>
            <person name="Larimer J."/>
            <person name="McCowan C."/>
            <person name="Murphy C."/>
            <person name="Pearson M."/>
            <person name="Poon T.W."/>
            <person name="Priest M."/>
            <person name="Roberts A."/>
            <person name="Saif S."/>
            <person name="Shea T."/>
            <person name="Sisk P."/>
            <person name="Sykes S."/>
            <person name="Wortman J."/>
            <person name="Nusbaum C."/>
            <person name="Birren B."/>
        </authorList>
    </citation>
    <scope>NUCLEOTIDE SEQUENCE [LARGE SCALE GENOMIC DNA]</scope>
    <source>
        <strain evidence="16 17">DSM 19448</strain>
    </source>
</reference>
<evidence type="ECO:0000256" key="4">
    <source>
        <dbReference type="ARBA" id="ARBA00022705"/>
    </source>
</evidence>
<feature type="coiled-coil region" evidence="14">
    <location>
        <begin position="411"/>
        <end position="485"/>
    </location>
</feature>
<dbReference type="Gene3D" id="3.40.50.300">
    <property type="entry name" value="P-loop containing nucleotide triphosphate hydrolases"/>
    <property type="match status" value="2"/>
</dbReference>
<dbReference type="EMBL" id="AQHV01000013">
    <property type="protein sequence ID" value="KKB54754.1"/>
    <property type="molecule type" value="Genomic_DNA"/>
</dbReference>
<feature type="coiled-coil region" evidence="14">
    <location>
        <begin position="308"/>
        <end position="352"/>
    </location>
</feature>
<protein>
    <recommendedName>
        <fullName evidence="3">Nuclease SbcCD subunit C</fullName>
    </recommendedName>
</protein>
<dbReference type="PATRIC" id="fig|927665.4.peg.2954"/>
<dbReference type="AlphaFoldDB" id="A0A0F5JAG0"/>
<comment type="similarity">
    <text evidence="1">Belongs to the SMC family. SbcC subfamily.</text>
</comment>
<keyword evidence="5" id="KW-0540">Nuclease</keyword>
<evidence type="ECO:0000256" key="11">
    <source>
        <dbReference type="ARBA" id="ARBA00023054"/>
    </source>
</evidence>
<dbReference type="Pfam" id="PF13476">
    <property type="entry name" value="AAA_23"/>
    <property type="match status" value="1"/>
</dbReference>
<evidence type="ECO:0000256" key="2">
    <source>
        <dbReference type="ARBA" id="ARBA00011322"/>
    </source>
</evidence>
<evidence type="ECO:0000256" key="6">
    <source>
        <dbReference type="ARBA" id="ARBA00022741"/>
    </source>
</evidence>
<evidence type="ECO:0000256" key="1">
    <source>
        <dbReference type="ARBA" id="ARBA00006930"/>
    </source>
</evidence>
<keyword evidence="4" id="KW-0235">DNA replication</keyword>
<organism evidence="16 17">
    <name type="scientific">Parabacteroides goldsteinii DSM 19448 = WAL 12034</name>
    <dbReference type="NCBI Taxonomy" id="927665"/>
    <lineage>
        <taxon>Bacteria</taxon>
        <taxon>Pseudomonadati</taxon>
        <taxon>Bacteroidota</taxon>
        <taxon>Bacteroidia</taxon>
        <taxon>Bacteroidales</taxon>
        <taxon>Tannerellaceae</taxon>
        <taxon>Parabacteroides</taxon>
    </lineage>
</organism>
<keyword evidence="8" id="KW-0378">Hydrolase</keyword>
<dbReference type="STRING" id="927665.HMPREF1535_02879"/>
<evidence type="ECO:0000256" key="12">
    <source>
        <dbReference type="ARBA" id="ARBA00023172"/>
    </source>
</evidence>
<feature type="domain" description="Rad50/SbcC-type AAA" evidence="15">
    <location>
        <begin position="7"/>
        <end position="265"/>
    </location>
</feature>
<keyword evidence="10" id="KW-0067">ATP-binding</keyword>
<dbReference type="HOGENOM" id="CLU_004785_1_1_10"/>
<keyword evidence="11 14" id="KW-0175">Coiled coil</keyword>
<dbReference type="Proteomes" id="UP000033047">
    <property type="component" value="Unassembled WGS sequence"/>
</dbReference>
<evidence type="ECO:0000256" key="8">
    <source>
        <dbReference type="ARBA" id="ARBA00022801"/>
    </source>
</evidence>
<dbReference type="FunFam" id="3.40.50.300:FF:001446">
    <property type="entry name" value="DsDNA exonuclease SbcC"/>
    <property type="match status" value="1"/>
</dbReference>
<dbReference type="PANTHER" id="PTHR32114:SF2">
    <property type="entry name" value="ABC TRANSPORTER ABCH.3"/>
    <property type="match status" value="1"/>
</dbReference>
<keyword evidence="6" id="KW-0547">Nucleotide-binding</keyword>
<evidence type="ECO:0000313" key="16">
    <source>
        <dbReference type="EMBL" id="KKB54754.1"/>
    </source>
</evidence>
<keyword evidence="12" id="KW-0233">DNA recombination</keyword>
<dbReference type="SUPFAM" id="SSF52540">
    <property type="entry name" value="P-loop containing nucleoside triphosphate hydrolases"/>
    <property type="match status" value="1"/>
</dbReference>
<name>A0A0F5JAG0_9BACT</name>
<dbReference type="GO" id="GO:0005524">
    <property type="term" value="F:ATP binding"/>
    <property type="evidence" value="ECO:0007669"/>
    <property type="project" value="UniProtKB-KW"/>
</dbReference>
<comment type="caution">
    <text evidence="16">The sequence shown here is derived from an EMBL/GenBank/DDBJ whole genome shotgun (WGS) entry which is preliminary data.</text>
</comment>
<evidence type="ECO:0000256" key="3">
    <source>
        <dbReference type="ARBA" id="ARBA00013368"/>
    </source>
</evidence>
<dbReference type="GO" id="GO:0016887">
    <property type="term" value="F:ATP hydrolysis activity"/>
    <property type="evidence" value="ECO:0007669"/>
    <property type="project" value="InterPro"/>
</dbReference>
<dbReference type="PANTHER" id="PTHR32114">
    <property type="entry name" value="ABC TRANSPORTER ABCH.3"/>
    <property type="match status" value="1"/>
</dbReference>
<dbReference type="InterPro" id="IPR038729">
    <property type="entry name" value="Rad50/SbcC_AAA"/>
</dbReference>
<evidence type="ECO:0000259" key="15">
    <source>
        <dbReference type="Pfam" id="PF13476"/>
    </source>
</evidence>
<gene>
    <name evidence="16" type="ORF">HMPREF1535_02879</name>
</gene>
<keyword evidence="9 16" id="KW-0269">Exonuclease</keyword>